<dbReference type="InterPro" id="IPR035413">
    <property type="entry name" value="Terminase_L_C"/>
</dbReference>
<dbReference type="Pfam" id="PF04466">
    <property type="entry name" value="Terminase_3"/>
    <property type="match status" value="1"/>
</dbReference>
<dbReference type="HAMAP" id="MF_04145">
    <property type="entry name" value="TERL_SPP1"/>
    <property type="match status" value="1"/>
</dbReference>
<dbReference type="Proteomes" id="UP000276568">
    <property type="component" value="Unassembled WGS sequence"/>
</dbReference>
<dbReference type="OrthoDB" id="9768556at2"/>
<reference evidence="3 4" key="1">
    <citation type="submission" date="2018-11" db="EMBL/GenBank/DDBJ databases">
        <title>Clostridium sp. nov., a member of the family Erysipelotrichaceae isolated from pig faeces.</title>
        <authorList>
            <person name="Chang Y.-H."/>
        </authorList>
    </citation>
    <scope>NUCLEOTIDE SEQUENCE [LARGE SCALE GENOMIC DNA]</scope>
    <source>
        <strain evidence="3 4">YH-panp20</strain>
    </source>
</reference>
<accession>A0A3N0I0J2</accession>
<dbReference type="NCBIfam" id="TIGR01547">
    <property type="entry name" value="phage_term_2"/>
    <property type="match status" value="1"/>
</dbReference>
<dbReference type="InterPro" id="IPR035412">
    <property type="entry name" value="Terminase_L_N"/>
</dbReference>
<proteinExistence type="inferred from homology"/>
<evidence type="ECO:0000259" key="1">
    <source>
        <dbReference type="Pfam" id="PF04466"/>
    </source>
</evidence>
<dbReference type="GO" id="GO:0004519">
    <property type="term" value="F:endonuclease activity"/>
    <property type="evidence" value="ECO:0007669"/>
    <property type="project" value="InterPro"/>
</dbReference>
<sequence>MIKRKKIYLPDIVGKGYASFWKYRGRYLVCKGSRASKKSKTTALRYIYNLMKYDKSNLLVVRKTYRTLKDSCWTDLKWAAQRLEVADKWDFKLSPLEATYLPTGQKILFRGLDDPLKVTSITVEYGYLCWAWLEEAYEVMDESDFDVIDESIRGEMPSNLWKQWTITFNPWNDHHWLKHRFFDAHDDPDILALTTNYKCNEWLDKSDLELFERMKKNNPRRYQVAGLGNWGVVDGLVYENFEEKEFMLKDIRNCQTVCGLDFGYTNDPTAFFMGFYDKKSMKLYVWDEFYKRGLSNREIYQTIETMGYSKEKIIADSAEPKSIDELKHFGLRVRGAKKGKDSINNGIQFIQDLKIIIHPRCVNFITEINNYAWDKDRFGKTLNRPIDDFNHLMDAMRYAVEPLHRNTLKYNRLGGGL</sequence>
<comment type="caution">
    <text evidence="3">The sequence shown here is derived from an EMBL/GenBank/DDBJ whole genome shotgun (WGS) entry which is preliminary data.</text>
</comment>
<dbReference type="PANTHER" id="PTHR39184:SF1">
    <property type="entry name" value="PBSX PHAGE TERMINASE LARGE SUBUNIT"/>
    <property type="match status" value="1"/>
</dbReference>
<evidence type="ECO:0000313" key="3">
    <source>
        <dbReference type="EMBL" id="RNM29852.1"/>
    </source>
</evidence>
<dbReference type="Pfam" id="PF17288">
    <property type="entry name" value="Terminase_3C"/>
    <property type="match status" value="1"/>
</dbReference>
<organism evidence="3 4">
    <name type="scientific">Absicoccus porci</name>
    <dbReference type="NCBI Taxonomy" id="2486576"/>
    <lineage>
        <taxon>Bacteria</taxon>
        <taxon>Bacillati</taxon>
        <taxon>Bacillota</taxon>
        <taxon>Erysipelotrichia</taxon>
        <taxon>Erysipelotrichales</taxon>
        <taxon>Erysipelotrichaceae</taxon>
        <taxon>Absicoccus</taxon>
    </lineage>
</organism>
<gene>
    <name evidence="3" type="ORF">EDX97_09525</name>
</gene>
<evidence type="ECO:0000259" key="2">
    <source>
        <dbReference type="Pfam" id="PF17288"/>
    </source>
</evidence>
<dbReference type="GO" id="GO:0005524">
    <property type="term" value="F:ATP binding"/>
    <property type="evidence" value="ECO:0007669"/>
    <property type="project" value="InterPro"/>
</dbReference>
<dbReference type="PANTHER" id="PTHR39184">
    <property type="match status" value="1"/>
</dbReference>
<dbReference type="EMBL" id="RJQC01000003">
    <property type="protein sequence ID" value="RNM29852.1"/>
    <property type="molecule type" value="Genomic_DNA"/>
</dbReference>
<dbReference type="InterPro" id="IPR052380">
    <property type="entry name" value="Viral_DNA_packaging_terminase"/>
</dbReference>
<dbReference type="InterPro" id="IPR027417">
    <property type="entry name" value="P-loop_NTPase"/>
</dbReference>
<feature type="domain" description="Phage terminase large subunit C-terminal" evidence="2">
    <location>
        <begin position="261"/>
        <end position="401"/>
    </location>
</feature>
<dbReference type="GO" id="GO:0016887">
    <property type="term" value="F:ATP hydrolysis activity"/>
    <property type="evidence" value="ECO:0007669"/>
    <property type="project" value="InterPro"/>
</dbReference>
<dbReference type="InterPro" id="IPR006437">
    <property type="entry name" value="Phage_terminase_lsu"/>
</dbReference>
<feature type="domain" description="Phage terminase large subunit N-terminal" evidence="1">
    <location>
        <begin position="26"/>
        <end position="228"/>
    </location>
</feature>
<name>A0A3N0I0J2_9FIRM</name>
<protein>
    <submittedName>
        <fullName evidence="3">PBSX family phage terminase large subunit</fullName>
    </submittedName>
</protein>
<dbReference type="Gene3D" id="3.30.420.280">
    <property type="match status" value="1"/>
</dbReference>
<keyword evidence="4" id="KW-1185">Reference proteome</keyword>
<dbReference type="AlphaFoldDB" id="A0A3N0I0J2"/>
<dbReference type="RefSeq" id="WP_128520916.1">
    <property type="nucleotide sequence ID" value="NZ_RJQC01000003.1"/>
</dbReference>
<dbReference type="InterPro" id="IPR044269">
    <property type="entry name" value="Terminase_large_su_SPP1-like"/>
</dbReference>
<dbReference type="Gene3D" id="3.40.50.300">
    <property type="entry name" value="P-loop containing nucleotide triphosphate hydrolases"/>
    <property type="match status" value="1"/>
</dbReference>
<evidence type="ECO:0000313" key="4">
    <source>
        <dbReference type="Proteomes" id="UP000276568"/>
    </source>
</evidence>